<gene>
    <name evidence="3" type="ORF">HMPREF9336_03063</name>
</gene>
<keyword evidence="4" id="KW-1185">Reference proteome</keyword>
<dbReference type="eggNOG" id="COG0693">
    <property type="taxonomic scope" value="Bacteria"/>
</dbReference>
<reference evidence="3 4" key="1">
    <citation type="journal article" date="2011" name="Stand. Genomic Sci.">
        <title>High quality draft genome sequence of Segniliparus rugosus CDC 945(T)= (ATCC BAA-974(T)).</title>
        <authorList>
            <person name="Earl A.M."/>
            <person name="Desjardins C.A."/>
            <person name="Fitzgerald M.G."/>
            <person name="Arachchi H.M."/>
            <person name="Zeng Q."/>
            <person name="Mehta T."/>
            <person name="Griggs A."/>
            <person name="Birren B.W."/>
            <person name="Toney N.C."/>
            <person name="Carr J."/>
            <person name="Posey J."/>
            <person name="Butler W.R."/>
        </authorList>
    </citation>
    <scope>NUCLEOTIDE SEQUENCE [LARGE SCALE GENOMIC DNA]</scope>
    <source>
        <strain evidence="4">ATCC BAA-974 / DSM 45345 / CCUG 50838 / CIP 108380 / JCM 13579 / CDC 945</strain>
    </source>
</reference>
<dbReference type="SUPFAM" id="SSF52317">
    <property type="entry name" value="Class I glutamine amidotransferase-like"/>
    <property type="match status" value="1"/>
</dbReference>
<dbReference type="PANTHER" id="PTHR42733">
    <property type="entry name" value="DJ-1 PROTEIN"/>
    <property type="match status" value="1"/>
</dbReference>
<evidence type="ECO:0000256" key="1">
    <source>
        <dbReference type="ARBA" id="ARBA00008542"/>
    </source>
</evidence>
<dbReference type="PROSITE" id="PS51276">
    <property type="entry name" value="PEPTIDASE_C56_PFPI"/>
    <property type="match status" value="1"/>
</dbReference>
<dbReference type="NCBIfam" id="TIGR01382">
    <property type="entry name" value="PfpI"/>
    <property type="match status" value="1"/>
</dbReference>
<dbReference type="PANTHER" id="PTHR42733:SF12">
    <property type="entry name" value="PROTEINASE"/>
    <property type="match status" value="1"/>
</dbReference>
<dbReference type="MEROPS" id="C56.001"/>
<comment type="caution">
    <text evidence="3">The sequence shown here is derived from an EMBL/GenBank/DDBJ whole genome shotgun (WGS) entry which is preliminary data.</text>
</comment>
<dbReference type="InterPro" id="IPR006286">
    <property type="entry name" value="C56_PfpI-like"/>
</dbReference>
<keyword evidence="3" id="KW-0378">Hydrolase</keyword>
<dbReference type="STRING" id="679197.HMPREF9336_03063"/>
<dbReference type="GO" id="GO:0006508">
    <property type="term" value="P:proteolysis"/>
    <property type="evidence" value="ECO:0007669"/>
    <property type="project" value="UniProtKB-KW"/>
</dbReference>
<sequence>MSMADKRVLFITAQVGVERDELLVPLERLRASGAATAHAAPRPGQVQTWLNDVDHDVTVTAGLSLDDARAQDYDALVVPGGTVNADNLRALDPAVRLVRDFARDGKPIALVCHAPWLLVEADLLPGKTLTSYHSIRSDIVNAGGDWTDQPVVLDEANGWPLITSRNPGDLEDFSSAIIEALSGR</sequence>
<dbReference type="Pfam" id="PF01965">
    <property type="entry name" value="DJ-1_PfpI"/>
    <property type="match status" value="1"/>
</dbReference>
<name>E5XU91_SEGRC</name>
<organism evidence="3 4">
    <name type="scientific">Segniliparus rugosus (strain ATCC BAA-974 / DSM 45345 / CCUG 50838 / CIP 108380 / JCM 13579 / CDC 945)</name>
    <dbReference type="NCBI Taxonomy" id="679197"/>
    <lineage>
        <taxon>Bacteria</taxon>
        <taxon>Bacillati</taxon>
        <taxon>Actinomycetota</taxon>
        <taxon>Actinomycetes</taxon>
        <taxon>Mycobacteriales</taxon>
        <taxon>Segniliparaceae</taxon>
        <taxon>Segniliparus</taxon>
    </lineage>
</organism>
<dbReference type="Gene3D" id="3.40.50.880">
    <property type="match status" value="1"/>
</dbReference>
<proteinExistence type="inferred from homology"/>
<dbReference type="InterPro" id="IPR029062">
    <property type="entry name" value="Class_I_gatase-like"/>
</dbReference>
<dbReference type="HOGENOM" id="CLU_000445_44_4_11"/>
<dbReference type="AlphaFoldDB" id="E5XU91"/>
<comment type="similarity">
    <text evidence="1">Belongs to the peptidase C56 family.</text>
</comment>
<evidence type="ECO:0000259" key="2">
    <source>
        <dbReference type="Pfam" id="PF01965"/>
    </source>
</evidence>
<protein>
    <submittedName>
        <fullName evidence="3">PfpI family intracellular protease</fullName>
    </submittedName>
</protein>
<keyword evidence="3" id="KW-0645">Protease</keyword>
<evidence type="ECO:0000313" key="4">
    <source>
        <dbReference type="Proteomes" id="UP000004816"/>
    </source>
</evidence>
<dbReference type="GO" id="GO:0008233">
    <property type="term" value="F:peptidase activity"/>
    <property type="evidence" value="ECO:0007669"/>
    <property type="project" value="UniProtKB-KW"/>
</dbReference>
<accession>E5XU91</accession>
<dbReference type="Proteomes" id="UP000004816">
    <property type="component" value="Unassembled WGS sequence"/>
</dbReference>
<evidence type="ECO:0000313" key="3">
    <source>
        <dbReference type="EMBL" id="EFV12090.1"/>
    </source>
</evidence>
<dbReference type="EMBL" id="ACZI02000001">
    <property type="protein sequence ID" value="EFV12090.1"/>
    <property type="molecule type" value="Genomic_DNA"/>
</dbReference>
<feature type="domain" description="DJ-1/PfpI" evidence="2">
    <location>
        <begin position="6"/>
        <end position="179"/>
    </location>
</feature>
<dbReference type="InterPro" id="IPR002818">
    <property type="entry name" value="DJ-1/PfpI"/>
</dbReference>